<evidence type="ECO:0000313" key="3">
    <source>
        <dbReference type="Proteomes" id="UP000188184"/>
    </source>
</evidence>
<sequence length="129" mass="14104">MKWLVPAFVIIPTVELALLIWAGDIIGFFPTLLIIVLTGVAGAYLAKKQGVRAIRDIQEELAAFQPPGDALLRGAFVLAGGLLLLTPGFLSDATGLALLFKPTQQLLKPLIMRGIRKRMKNDRVIVMKR</sequence>
<proteinExistence type="predicted"/>
<keyword evidence="3" id="KW-1185">Reference proteome</keyword>
<dbReference type="InterPro" id="IPR007313">
    <property type="entry name" value="FxsA"/>
</dbReference>
<dbReference type="RefSeq" id="WP_077588693.1">
    <property type="nucleotide sequence ID" value="NZ_CP019640.1"/>
</dbReference>
<dbReference type="AlphaFoldDB" id="A0A1Q2KX68"/>
<dbReference type="Pfam" id="PF04186">
    <property type="entry name" value="FxsA"/>
    <property type="match status" value="1"/>
</dbReference>
<evidence type="ECO:0000256" key="1">
    <source>
        <dbReference type="SAM" id="Phobius"/>
    </source>
</evidence>
<name>A0A1Q2KX68_9BACL</name>
<dbReference type="EMBL" id="CP019640">
    <property type="protein sequence ID" value="AQQ52815.1"/>
    <property type="molecule type" value="Genomic_DNA"/>
</dbReference>
<dbReference type="PANTHER" id="PTHR35335:SF1">
    <property type="entry name" value="UPF0716 PROTEIN FXSA"/>
    <property type="match status" value="1"/>
</dbReference>
<keyword evidence="1" id="KW-1133">Transmembrane helix</keyword>
<protein>
    <submittedName>
        <fullName evidence="2">Membrane protein FxsA</fullName>
    </submittedName>
</protein>
<keyword evidence="1" id="KW-0812">Transmembrane</keyword>
<evidence type="ECO:0000313" key="2">
    <source>
        <dbReference type="EMBL" id="AQQ52815.1"/>
    </source>
</evidence>
<accession>A0A1Q2KX68</accession>
<dbReference type="GO" id="GO:0016020">
    <property type="term" value="C:membrane"/>
    <property type="evidence" value="ECO:0007669"/>
    <property type="project" value="InterPro"/>
</dbReference>
<feature type="transmembrane region" description="Helical" evidence="1">
    <location>
        <begin position="26"/>
        <end position="46"/>
    </location>
</feature>
<dbReference type="OrthoDB" id="9792788at2"/>
<dbReference type="NCBIfam" id="NF008528">
    <property type="entry name" value="PRK11463.1-2"/>
    <property type="match status" value="1"/>
</dbReference>
<organism evidence="2 3">
    <name type="scientific">Planococcus lenghuensis</name>
    <dbReference type="NCBI Taxonomy" id="2213202"/>
    <lineage>
        <taxon>Bacteria</taxon>
        <taxon>Bacillati</taxon>
        <taxon>Bacillota</taxon>
        <taxon>Bacilli</taxon>
        <taxon>Bacillales</taxon>
        <taxon>Caryophanaceae</taxon>
        <taxon>Planococcus</taxon>
    </lineage>
</organism>
<dbReference type="PANTHER" id="PTHR35335">
    <property type="entry name" value="UPF0716 PROTEIN FXSA"/>
    <property type="match status" value="1"/>
</dbReference>
<reference evidence="2 3" key="1">
    <citation type="submission" date="2017-02" db="EMBL/GenBank/DDBJ databases">
        <title>The complete genomic sequence of a novel cold adapted crude oil-degrading bacterium Planococcus qaidamina Y42.</title>
        <authorList>
            <person name="Yang R."/>
        </authorList>
    </citation>
    <scope>NUCLEOTIDE SEQUENCE [LARGE SCALE GENOMIC DNA]</scope>
    <source>
        <strain evidence="2 3">Y42</strain>
    </source>
</reference>
<keyword evidence="1" id="KW-0472">Membrane</keyword>
<dbReference type="KEGG" id="pmar:B0X71_06755"/>
<dbReference type="Proteomes" id="UP000188184">
    <property type="component" value="Chromosome"/>
</dbReference>
<gene>
    <name evidence="2" type="ORF">B0X71_06755</name>
</gene>